<dbReference type="AlphaFoldDB" id="A0AA35ZFJ0"/>
<dbReference type="Proteomes" id="UP001177003">
    <property type="component" value="Chromosome 6"/>
</dbReference>
<accession>A0AA35ZFJ0</accession>
<protein>
    <submittedName>
        <fullName evidence="1">Uncharacterized protein</fullName>
    </submittedName>
</protein>
<reference evidence="1" key="1">
    <citation type="submission" date="2023-04" db="EMBL/GenBank/DDBJ databases">
        <authorList>
            <person name="Vijverberg K."/>
            <person name="Xiong W."/>
            <person name="Schranz E."/>
        </authorList>
    </citation>
    <scope>NUCLEOTIDE SEQUENCE</scope>
</reference>
<evidence type="ECO:0000313" key="2">
    <source>
        <dbReference type="Proteomes" id="UP001177003"/>
    </source>
</evidence>
<evidence type="ECO:0000313" key="1">
    <source>
        <dbReference type="EMBL" id="CAI9291258.1"/>
    </source>
</evidence>
<proteinExistence type="predicted"/>
<organism evidence="1 2">
    <name type="scientific">Lactuca saligna</name>
    <name type="common">Willowleaf lettuce</name>
    <dbReference type="NCBI Taxonomy" id="75948"/>
    <lineage>
        <taxon>Eukaryota</taxon>
        <taxon>Viridiplantae</taxon>
        <taxon>Streptophyta</taxon>
        <taxon>Embryophyta</taxon>
        <taxon>Tracheophyta</taxon>
        <taxon>Spermatophyta</taxon>
        <taxon>Magnoliopsida</taxon>
        <taxon>eudicotyledons</taxon>
        <taxon>Gunneridae</taxon>
        <taxon>Pentapetalae</taxon>
        <taxon>asterids</taxon>
        <taxon>campanulids</taxon>
        <taxon>Asterales</taxon>
        <taxon>Asteraceae</taxon>
        <taxon>Cichorioideae</taxon>
        <taxon>Cichorieae</taxon>
        <taxon>Lactucinae</taxon>
        <taxon>Lactuca</taxon>
    </lineage>
</organism>
<sequence>MCQELPQGTNNDIDIDNDYLNPRKMKAYFSMGAYDAKARSSSTVAGDFSASPLKKKSKIIFDINELVEKWSLPIEGVREIKVESNVVHKQRRLSIHQTCSSSCLC</sequence>
<gene>
    <name evidence="1" type="ORF">LSALG_LOCUS30408</name>
</gene>
<keyword evidence="2" id="KW-1185">Reference proteome</keyword>
<dbReference type="EMBL" id="OX465082">
    <property type="protein sequence ID" value="CAI9291258.1"/>
    <property type="molecule type" value="Genomic_DNA"/>
</dbReference>
<name>A0AA35ZFJ0_LACSI</name>